<dbReference type="Proteomes" id="UP000095283">
    <property type="component" value="Unplaced"/>
</dbReference>
<reference evidence="2" key="1">
    <citation type="submission" date="2016-11" db="UniProtKB">
        <authorList>
            <consortium name="WormBaseParasite"/>
        </authorList>
    </citation>
    <scope>IDENTIFICATION</scope>
</reference>
<dbReference type="AlphaFoldDB" id="A0A1I7WVJ3"/>
<organism evidence="1 2">
    <name type="scientific">Heterorhabditis bacteriophora</name>
    <name type="common">Entomopathogenic nematode worm</name>
    <dbReference type="NCBI Taxonomy" id="37862"/>
    <lineage>
        <taxon>Eukaryota</taxon>
        <taxon>Metazoa</taxon>
        <taxon>Ecdysozoa</taxon>
        <taxon>Nematoda</taxon>
        <taxon>Chromadorea</taxon>
        <taxon>Rhabditida</taxon>
        <taxon>Rhabditina</taxon>
        <taxon>Rhabditomorpha</taxon>
        <taxon>Strongyloidea</taxon>
        <taxon>Heterorhabditidae</taxon>
        <taxon>Heterorhabditis</taxon>
    </lineage>
</organism>
<dbReference type="WBParaSite" id="Hba_09182">
    <property type="protein sequence ID" value="Hba_09182"/>
    <property type="gene ID" value="Hba_09182"/>
</dbReference>
<protein>
    <submittedName>
        <fullName evidence="2">Uncharacterized protein</fullName>
    </submittedName>
</protein>
<name>A0A1I7WVJ3_HETBA</name>
<proteinExistence type="predicted"/>
<keyword evidence="1" id="KW-1185">Reference proteome</keyword>
<sequence>MAPRCHKAPEAVHHLSAERFRSVQNCPTRLPNARWGRAKRQMSRLIGALRRKLTNKLTLFGVFQTHRPSAPKLTAASLFWMAIVAEHSIGRVWQEEGERNGDACRLLNGTDPALQIPLRMTYTTRPSQDFSDQ</sequence>
<evidence type="ECO:0000313" key="1">
    <source>
        <dbReference type="Proteomes" id="UP000095283"/>
    </source>
</evidence>
<evidence type="ECO:0000313" key="2">
    <source>
        <dbReference type="WBParaSite" id="Hba_09182"/>
    </source>
</evidence>
<accession>A0A1I7WVJ3</accession>